<accession>A0A0H5QXV1</accession>
<keyword evidence="1" id="KW-0732">Signal</keyword>
<reference evidence="2" key="1">
    <citation type="submission" date="2015-04" db="EMBL/GenBank/DDBJ databases">
        <title>The genome sequence of the plant pathogenic Rhizarian Plasmodiophora brassicae reveals insights in its biotrophic life cycle and the origin of chitin synthesis.</title>
        <authorList>
            <person name="Schwelm A."/>
            <person name="Fogelqvist J."/>
            <person name="Knaust A."/>
            <person name="Julke S."/>
            <person name="Lilja T."/>
            <person name="Dhandapani V."/>
            <person name="Bonilla-Rosso G."/>
            <person name="Karlsson M."/>
            <person name="Shevchenko A."/>
            <person name="Choi S.R."/>
            <person name="Kim H.G."/>
            <person name="Park J.Y."/>
            <person name="Lim Y.P."/>
            <person name="Ludwig-Muller J."/>
            <person name="Dixelius C."/>
        </authorList>
    </citation>
    <scope>NUCLEOTIDE SEQUENCE</scope>
    <source>
        <tissue evidence="2">Potato root galls</tissue>
    </source>
</reference>
<feature type="signal peptide" evidence="1">
    <location>
        <begin position="1"/>
        <end position="17"/>
    </location>
</feature>
<sequence>MVFVMISIFCIASVVSAGPLRHRPIREKISPFGEKGVASPSFIEQGLLNRRLSICSASIDLPPGSSSAVPEFAYCASSSSNPPSSYASLSVSDPPYSSDCSVLKLSLNSQPISHVDSAVVEPGTSIYFPLSPEGVNNGQNSNTISPPSVPDNSAHPLSLELSLNSQWSRDPERAGMDSFEVFVPFFIAKLASVLNGLYPLLLKNTILSHHAREVIQFEIIKVSSSIHLPLILFVRMSPPEAVHWLRNLIRGDLHGSQFHQYNPDLQTIIKAAAPGFPLIAGSLFYCKLYAKVVQAFQDHLDNTPTNTEWETLIEFNTVLKRNRAQIVQKLSDDPNSTSRKEILLNGLIEPTLYIVKALRLNRDHCQYVLEKVLLEIADSCVHKMNDSLIVELKSHVAEALSGQNDSPSTIKSSLLTQFLWDIYKERLESYVGTCHEILAWIYINEQIAIERTACSSSSDWNHVLSVRHLINLINTLKRKGERVMIYRNRFLAPETEQGDLYFVKVSERFATMFKNSRFVLEKAKKSFIAYLSKI</sequence>
<feature type="chain" id="PRO_5005222872" evidence="1">
    <location>
        <begin position="18"/>
        <end position="534"/>
    </location>
</feature>
<organism evidence="2">
    <name type="scientific">Spongospora subterranea</name>
    <dbReference type="NCBI Taxonomy" id="70186"/>
    <lineage>
        <taxon>Eukaryota</taxon>
        <taxon>Sar</taxon>
        <taxon>Rhizaria</taxon>
        <taxon>Endomyxa</taxon>
        <taxon>Phytomyxea</taxon>
        <taxon>Plasmodiophorida</taxon>
        <taxon>Plasmodiophoridae</taxon>
        <taxon>Spongospora</taxon>
    </lineage>
</organism>
<proteinExistence type="predicted"/>
<evidence type="ECO:0000256" key="1">
    <source>
        <dbReference type="SAM" id="SignalP"/>
    </source>
</evidence>
<dbReference type="AlphaFoldDB" id="A0A0H5QXV1"/>
<protein>
    <submittedName>
        <fullName evidence="2">Uncharacterized protein</fullName>
    </submittedName>
</protein>
<name>A0A0H5QXV1_9EUKA</name>
<dbReference type="EMBL" id="HACM01006135">
    <property type="protein sequence ID" value="CRZ06577.1"/>
    <property type="molecule type" value="Transcribed_RNA"/>
</dbReference>
<evidence type="ECO:0000313" key="2">
    <source>
        <dbReference type="EMBL" id="CRZ06577.1"/>
    </source>
</evidence>